<keyword evidence="2" id="KW-1185">Reference proteome</keyword>
<organism evidence="1 2">
    <name type="scientific">Stappia indica</name>
    <dbReference type="NCBI Taxonomy" id="538381"/>
    <lineage>
        <taxon>Bacteria</taxon>
        <taxon>Pseudomonadati</taxon>
        <taxon>Pseudomonadota</taxon>
        <taxon>Alphaproteobacteria</taxon>
        <taxon>Hyphomicrobiales</taxon>
        <taxon>Stappiaceae</taxon>
        <taxon>Stappia</taxon>
    </lineage>
</organism>
<accession>A0A285TSF3</accession>
<name>A0A285TSF3_9HYPH</name>
<dbReference type="EMBL" id="OBML01000017">
    <property type="protein sequence ID" value="SOC26853.1"/>
    <property type="molecule type" value="Genomic_DNA"/>
</dbReference>
<evidence type="ECO:0008006" key="3">
    <source>
        <dbReference type="Google" id="ProtNLM"/>
    </source>
</evidence>
<dbReference type="InterPro" id="IPR053738">
    <property type="entry name" value="Lambda_capsid_assembly"/>
</dbReference>
<reference evidence="1 2" key="1">
    <citation type="submission" date="2017-08" db="EMBL/GenBank/DDBJ databases">
        <authorList>
            <person name="de Groot N.N."/>
        </authorList>
    </citation>
    <scope>NUCLEOTIDE SEQUENCE [LARGE SCALE GENOMIC DNA]</scope>
    <source>
        <strain evidence="1 2">USBA 352</strain>
    </source>
</reference>
<dbReference type="Gene3D" id="3.90.1690.10">
    <property type="entry name" value="phage-related protein like domain"/>
    <property type="match status" value="1"/>
</dbReference>
<evidence type="ECO:0000313" key="2">
    <source>
        <dbReference type="Proteomes" id="UP000219331"/>
    </source>
</evidence>
<dbReference type="OrthoDB" id="572526at2"/>
<dbReference type="AlphaFoldDB" id="A0A285TSF3"/>
<evidence type="ECO:0000313" key="1">
    <source>
        <dbReference type="EMBL" id="SOC26853.1"/>
    </source>
</evidence>
<sequence length="319" mass="34490">MAPRRPFVVDPVLTAIAIGYSNPAQTLIADRVLPRFGVAGEAFKWTEYPLAEAFTIPSTKVGRLGQVNQVTFSGKEKTSSVEDYGLDTPIPNSDITAAAAARAQGVSNYDPEQHSTMMLTKLVELDREVRVATLIQNPNTYAAARRLALAGGDKLSDYANSDPIGVLDAAIDGTLIYRANTLVMGQPVWSKIKRHPKLVNAVKGNLTNEGMITPQQLAELLSIREVLVGEAFVNTARPGQEAVLARAWGDSIAALYIDPTARPEGEITFGFTAQFGTRIAGRIEDEDIGLEGGQRIRSGERVKEEIVARDVGYLIQNAI</sequence>
<dbReference type="RefSeq" id="WP_097176611.1">
    <property type="nucleotide sequence ID" value="NZ_OBML01000017.1"/>
</dbReference>
<proteinExistence type="predicted"/>
<dbReference type="Proteomes" id="UP000219331">
    <property type="component" value="Unassembled WGS sequence"/>
</dbReference>
<gene>
    <name evidence="1" type="ORF">SAMN05421512_11710</name>
</gene>
<protein>
    <recommendedName>
        <fullName evidence="3">Capsid protein</fullName>
    </recommendedName>
</protein>